<reference evidence="2 3" key="1">
    <citation type="submission" date="2017-03" db="EMBL/GenBank/DDBJ databases">
        <title>Isolation of Levoglucosan Utilizing Bacteria.</title>
        <authorList>
            <person name="Arya A.S."/>
        </authorList>
    </citation>
    <scope>NUCLEOTIDE SEQUENCE [LARGE SCALE GENOMIC DNA]</scope>
    <source>
        <strain evidence="2 3">MEC069</strain>
    </source>
</reference>
<organism evidence="2 3">
    <name type="scientific">Paenibacillus athensensis</name>
    <dbReference type="NCBI Taxonomy" id="1967502"/>
    <lineage>
        <taxon>Bacteria</taxon>
        <taxon>Bacillati</taxon>
        <taxon>Bacillota</taxon>
        <taxon>Bacilli</taxon>
        <taxon>Bacillales</taxon>
        <taxon>Paenibacillaceae</taxon>
        <taxon>Paenibacillus</taxon>
    </lineage>
</organism>
<dbReference type="Gene3D" id="3.40.640.10">
    <property type="entry name" value="Type I PLP-dependent aspartate aminotransferase-like (Major domain)"/>
    <property type="match status" value="1"/>
</dbReference>
<comment type="similarity">
    <text evidence="1">Belongs to the DegT/DnrJ/EryC1 family.</text>
</comment>
<dbReference type="PANTHER" id="PTHR30244">
    <property type="entry name" value="TRANSAMINASE"/>
    <property type="match status" value="1"/>
</dbReference>
<dbReference type="GO" id="GO:0030170">
    <property type="term" value="F:pyridoxal phosphate binding"/>
    <property type="evidence" value="ECO:0007669"/>
    <property type="project" value="TreeGrafter"/>
</dbReference>
<evidence type="ECO:0008006" key="4">
    <source>
        <dbReference type="Google" id="ProtNLM"/>
    </source>
</evidence>
<dbReference type="Proteomes" id="UP000298246">
    <property type="component" value="Unassembled WGS sequence"/>
</dbReference>
<dbReference type="InterPro" id="IPR015422">
    <property type="entry name" value="PyrdxlP-dep_Trfase_small"/>
</dbReference>
<dbReference type="GO" id="GO:0008483">
    <property type="term" value="F:transaminase activity"/>
    <property type="evidence" value="ECO:0007669"/>
    <property type="project" value="TreeGrafter"/>
</dbReference>
<dbReference type="InterPro" id="IPR015421">
    <property type="entry name" value="PyrdxlP-dep_Trfase_major"/>
</dbReference>
<dbReference type="AlphaFoldDB" id="A0A4Y8Q7E7"/>
<dbReference type="EMBL" id="MYFO01000005">
    <property type="protein sequence ID" value="TFE90243.1"/>
    <property type="molecule type" value="Genomic_DNA"/>
</dbReference>
<dbReference type="Pfam" id="PF01041">
    <property type="entry name" value="DegT_DnrJ_EryC1"/>
    <property type="match status" value="1"/>
</dbReference>
<keyword evidence="3" id="KW-1185">Reference proteome</keyword>
<dbReference type="GO" id="GO:0000271">
    <property type="term" value="P:polysaccharide biosynthetic process"/>
    <property type="evidence" value="ECO:0007669"/>
    <property type="project" value="TreeGrafter"/>
</dbReference>
<dbReference type="Gene3D" id="3.90.1150.10">
    <property type="entry name" value="Aspartate Aminotransferase, domain 1"/>
    <property type="match status" value="1"/>
</dbReference>
<protein>
    <recommendedName>
        <fullName evidence="4">DegT/DnrJ/EryC1/StrS family aminotransferase</fullName>
    </recommendedName>
</protein>
<dbReference type="PANTHER" id="PTHR30244:SF34">
    <property type="entry name" value="DTDP-4-AMINO-4,6-DIDEOXYGALACTOSE TRANSAMINASE"/>
    <property type="match status" value="1"/>
</dbReference>
<name>A0A4Y8Q7E7_9BACL</name>
<dbReference type="OrthoDB" id="9810913at2"/>
<accession>A0A4Y8Q7E7</accession>
<dbReference type="InterPro" id="IPR015424">
    <property type="entry name" value="PyrdxlP-dep_Trfase"/>
</dbReference>
<dbReference type="CDD" id="cd00616">
    <property type="entry name" value="AHBA_syn"/>
    <property type="match status" value="1"/>
</dbReference>
<evidence type="ECO:0000313" key="3">
    <source>
        <dbReference type="Proteomes" id="UP000298246"/>
    </source>
</evidence>
<evidence type="ECO:0000256" key="1">
    <source>
        <dbReference type="RuleBase" id="RU004508"/>
    </source>
</evidence>
<gene>
    <name evidence="2" type="ORF">B5M42_06135</name>
</gene>
<proteinExistence type="inferred from homology"/>
<dbReference type="RefSeq" id="WP_134750798.1">
    <property type="nucleotide sequence ID" value="NZ_MYFO02000001.1"/>
</dbReference>
<keyword evidence="1" id="KW-0663">Pyridoxal phosphate</keyword>
<sequence length="401" mass="43791">MQKTEVFSPMTPRPYGSGEIDAVTRALNNGRLSVVFGRETMRFEAEFARFTGKQYAVATSSGTSALELAFHGLGIGYGDEVIAPAYTFAASAVAAMRNMALIRLADIDPATWNISLETIRPLVTTRTKAILVVHMFGNPVDMPEIVAFARERGLYVIEDCAQAAGAMIDGRQVGSFGDAGCFSFNEIKNLTTGEGGMLVTDNAGVGERGRLLRLHGTQNGLVYDLAGKCTMTEMEAALGRVQLGKLAAMNERRREASTLLRHGLARIPGLSAQATPEGGVHAYSRFVLRVDPQEAGLNRDELRAILNEEGFMLAPVYPAPLYKHPVFAALAAGDVPPGLALTYRRIYGEHELFREYREQFAVHTEAFCSQQLGFIVPENAEDRDFELLLAALERAVRRRKG</sequence>
<comment type="caution">
    <text evidence="2">The sequence shown here is derived from an EMBL/GenBank/DDBJ whole genome shotgun (WGS) entry which is preliminary data.</text>
</comment>
<evidence type="ECO:0000313" key="2">
    <source>
        <dbReference type="EMBL" id="TFE90243.1"/>
    </source>
</evidence>
<dbReference type="InterPro" id="IPR000653">
    <property type="entry name" value="DegT/StrS_aminotransferase"/>
</dbReference>
<dbReference type="SUPFAM" id="SSF53383">
    <property type="entry name" value="PLP-dependent transferases"/>
    <property type="match status" value="1"/>
</dbReference>